<dbReference type="OrthoDB" id="3542292at2759"/>
<keyword evidence="9" id="KW-1185">Reference proteome</keyword>
<evidence type="ECO:0000313" key="9">
    <source>
        <dbReference type="Proteomes" id="UP000031036"/>
    </source>
</evidence>
<evidence type="ECO:0000256" key="7">
    <source>
        <dbReference type="SAM" id="MobiDB-lite"/>
    </source>
</evidence>
<reference evidence="8 9" key="1">
    <citation type="submission" date="2014-11" db="EMBL/GenBank/DDBJ databases">
        <title>Genetic blueprint of the zoonotic pathogen Toxocara canis.</title>
        <authorList>
            <person name="Zhu X.-Q."/>
            <person name="Korhonen P.K."/>
            <person name="Cai H."/>
            <person name="Young N.D."/>
            <person name="Nejsum P."/>
            <person name="von Samson-Himmelstjerna G."/>
            <person name="Boag P.R."/>
            <person name="Tan P."/>
            <person name="Li Q."/>
            <person name="Min J."/>
            <person name="Yang Y."/>
            <person name="Wang X."/>
            <person name="Fang X."/>
            <person name="Hall R.S."/>
            <person name="Hofmann A."/>
            <person name="Sternberg P.W."/>
            <person name="Jex A.R."/>
            <person name="Gasser R.B."/>
        </authorList>
    </citation>
    <scope>NUCLEOTIDE SEQUENCE [LARGE SCALE GENOMIC DNA]</scope>
    <source>
        <strain evidence="8">PN_DK_2014</strain>
    </source>
</reference>
<dbReference type="PANTHER" id="PTHR23403:SF24">
    <property type="entry name" value="TREHALASE"/>
    <property type="match status" value="1"/>
</dbReference>
<comment type="catalytic activity">
    <reaction evidence="6">
        <text>alpha,alpha-trehalose + H2O = alpha-D-glucose + beta-D-glucose</text>
        <dbReference type="Rhea" id="RHEA:32675"/>
        <dbReference type="ChEBI" id="CHEBI:15377"/>
        <dbReference type="ChEBI" id="CHEBI:15903"/>
        <dbReference type="ChEBI" id="CHEBI:16551"/>
        <dbReference type="ChEBI" id="CHEBI:17925"/>
        <dbReference type="EC" id="3.2.1.28"/>
    </reaction>
</comment>
<protein>
    <recommendedName>
        <fullName evidence="3 6">Trehalase</fullName>
        <ecNumber evidence="2 6">3.2.1.28</ecNumber>
    </recommendedName>
    <alternativeName>
        <fullName evidence="6">Alpha-trehalose glucohydrolase</fullName>
    </alternativeName>
</protein>
<evidence type="ECO:0000256" key="5">
    <source>
        <dbReference type="ARBA" id="ARBA00023295"/>
    </source>
</evidence>
<dbReference type="AlphaFoldDB" id="A0A0B2VQR6"/>
<comment type="similarity">
    <text evidence="1 6">Belongs to the glycosyl hydrolase 37 family.</text>
</comment>
<dbReference type="STRING" id="6265.A0A0B2VQR6"/>
<keyword evidence="5 6" id="KW-0326">Glycosidase</keyword>
<comment type="caution">
    <text evidence="8">The sequence shown here is derived from an EMBL/GenBank/DDBJ whole genome shotgun (WGS) entry which is preliminary data.</text>
</comment>
<dbReference type="PROSITE" id="PS00928">
    <property type="entry name" value="TREHALASE_2"/>
    <property type="match status" value="1"/>
</dbReference>
<dbReference type="SUPFAM" id="SSF48208">
    <property type="entry name" value="Six-hairpin glycosidases"/>
    <property type="match status" value="2"/>
</dbReference>
<keyword evidence="4 6" id="KW-0378">Hydrolase</keyword>
<proteinExistence type="inferred from homology"/>
<dbReference type="EC" id="3.2.1.28" evidence="2 6"/>
<evidence type="ECO:0000313" key="8">
    <source>
        <dbReference type="EMBL" id="KHN83385.1"/>
    </source>
</evidence>
<dbReference type="InterPro" id="IPR012341">
    <property type="entry name" value="6hp_glycosidase-like_sf"/>
</dbReference>
<gene>
    <name evidence="8" type="primary">TREH</name>
    <name evidence="8" type="ORF">Tcan_05455</name>
</gene>
<organism evidence="8 9">
    <name type="scientific">Toxocara canis</name>
    <name type="common">Canine roundworm</name>
    <dbReference type="NCBI Taxonomy" id="6265"/>
    <lineage>
        <taxon>Eukaryota</taxon>
        <taxon>Metazoa</taxon>
        <taxon>Ecdysozoa</taxon>
        <taxon>Nematoda</taxon>
        <taxon>Chromadorea</taxon>
        <taxon>Rhabditida</taxon>
        <taxon>Spirurina</taxon>
        <taxon>Ascaridomorpha</taxon>
        <taxon>Ascaridoidea</taxon>
        <taxon>Toxocaridae</taxon>
        <taxon>Toxocara</taxon>
    </lineage>
</organism>
<dbReference type="OMA" id="YMVDNHG"/>
<dbReference type="Gene3D" id="1.50.10.10">
    <property type="match status" value="2"/>
</dbReference>
<feature type="region of interest" description="Disordered" evidence="7">
    <location>
        <begin position="728"/>
        <end position="751"/>
    </location>
</feature>
<evidence type="ECO:0000256" key="2">
    <source>
        <dbReference type="ARBA" id="ARBA00012757"/>
    </source>
</evidence>
<dbReference type="InterPro" id="IPR008928">
    <property type="entry name" value="6-hairpin_glycosidase_sf"/>
</dbReference>
<accession>A0A0B2VQR6</accession>
<evidence type="ECO:0000256" key="3">
    <source>
        <dbReference type="ARBA" id="ARBA00019905"/>
    </source>
</evidence>
<evidence type="ECO:0000256" key="4">
    <source>
        <dbReference type="ARBA" id="ARBA00022801"/>
    </source>
</evidence>
<dbReference type="PANTHER" id="PTHR23403">
    <property type="entry name" value="TREHALASE"/>
    <property type="match status" value="1"/>
</dbReference>
<dbReference type="GO" id="GO:0004555">
    <property type="term" value="F:alpha,alpha-trehalase activity"/>
    <property type="evidence" value="ECO:0007669"/>
    <property type="project" value="UniProtKB-EC"/>
</dbReference>
<dbReference type="GO" id="GO:0005993">
    <property type="term" value="P:trehalose catabolic process"/>
    <property type="evidence" value="ECO:0007669"/>
    <property type="project" value="TreeGrafter"/>
</dbReference>
<dbReference type="InterPro" id="IPR018232">
    <property type="entry name" value="Glyco_hydro_37_CS"/>
</dbReference>
<evidence type="ECO:0000256" key="1">
    <source>
        <dbReference type="ARBA" id="ARBA00005615"/>
    </source>
</evidence>
<dbReference type="InterPro" id="IPR001661">
    <property type="entry name" value="Glyco_hydro_37"/>
</dbReference>
<name>A0A0B2VQR6_TOXCA</name>
<dbReference type="EMBL" id="JPKZ01001199">
    <property type="protein sequence ID" value="KHN83385.1"/>
    <property type="molecule type" value="Genomic_DNA"/>
</dbReference>
<dbReference type="PRINTS" id="PR00744">
    <property type="entry name" value="GLHYDRLASE37"/>
</dbReference>
<dbReference type="Proteomes" id="UP000031036">
    <property type="component" value="Unassembled WGS sequence"/>
</dbReference>
<sequence length="751" mass="84755">MSPICERLVGLGQRGGAQRASRWLYSRSRSRDKLHSYPVTFYETVESASISPPHTGVPSTSSPLLLVRSRVARLGQPQTLSGQSVDIGVQQGDGNIDHLTLTQHPPLRATTLENINQLHRSSKDQSEFIIKAQPLNMKQLIYCGGSLLDAVQKARLFQDCKHFVDMPLKADAESTLRAWQTLLSSGQIDEASLRQFVATYFDEPGGELDDFRPNDFDPECKKFDAISCPLYRQWAKELHRKWPTLCRKVSDRVLADPNRFSLIALPKPFVVPGGRFREMYYWDSFFTIKGLLASGMHETVRGMIENMGHLIDTFGYVPNGNRVYYLNRSQPPLLTWCLAAYYEATGDKEFLLTGARWFERELEFFQTRRFGYVPNGNRVYYLNRSQPPLLTWCLAAYYEATGDKEFLLTGARWFERELEFFQTRRSIQLPGVASPLYRYCVVADGPRPESYREDMESAEHIQDLFEKQRLWGDIAAAAESGRDFSSRWFSRDGPVAGKMGSTRTSSILPVDLNAIICGNWRLMADMYEAMGDPASAEHCRHNFDAMRLAIHQVFWNEECGCWFDFDIVSGRHVADYMDTNFFPLFTGCTHDGFDPSKVVSYLCSTGVLSYPGGLPSSLIASGQQWDFPNAWAPTTWVVIQGLRATGQQELAKRIAGKWVRKNYDMWISSGGRMFEKYNVASKCVNGVAGGGEYEVQEGFGWTNGVILDLLLTYGADLSFSPEEVVDSAYESETDSESGRSSSPTSVASYAI</sequence>
<dbReference type="Pfam" id="PF01204">
    <property type="entry name" value="Trehalase"/>
    <property type="match status" value="2"/>
</dbReference>
<evidence type="ECO:0000256" key="6">
    <source>
        <dbReference type="RuleBase" id="RU361180"/>
    </source>
</evidence>